<gene>
    <name evidence="1" type="ORF">GKIL_2294</name>
</gene>
<dbReference type="HOGENOM" id="CLU_3062016_0_0_3"/>
<sequence length="53" mass="5694">MKSSSSSGLLDLVLACLCFAMLLYTIKSALGIDLVVGMHAWEVVGSLFNLLDF</sequence>
<organism evidence="1 2">
    <name type="scientific">Gloeobacter kilaueensis (strain ATCC BAA-2537 / CCAP 1431/1 / ULC 316 / JS1)</name>
    <dbReference type="NCBI Taxonomy" id="1183438"/>
    <lineage>
        <taxon>Bacteria</taxon>
        <taxon>Bacillati</taxon>
        <taxon>Cyanobacteriota</taxon>
        <taxon>Cyanophyceae</taxon>
        <taxon>Gloeobacterales</taxon>
        <taxon>Gloeobacteraceae</taxon>
        <taxon>Gloeobacter</taxon>
    </lineage>
</organism>
<dbReference type="AlphaFoldDB" id="U5QLI5"/>
<dbReference type="STRING" id="1183438.GKIL_2294"/>
<evidence type="ECO:0000313" key="1">
    <source>
        <dbReference type="EMBL" id="AGY58540.1"/>
    </source>
</evidence>
<name>U5QLI5_GLOK1</name>
<reference evidence="1 2" key="1">
    <citation type="journal article" date="2013" name="PLoS ONE">
        <title>Cultivation and Complete Genome Sequencing of Gloeobacter kilaueensis sp. nov., from a Lava Cave in Kilauea Caldera, Hawai'i.</title>
        <authorList>
            <person name="Saw J.H."/>
            <person name="Schatz M."/>
            <person name="Brown M.V."/>
            <person name="Kunkel D.D."/>
            <person name="Foster J.S."/>
            <person name="Shick H."/>
            <person name="Christensen S."/>
            <person name="Hou S."/>
            <person name="Wan X."/>
            <person name="Donachie S.P."/>
        </authorList>
    </citation>
    <scope>NUCLEOTIDE SEQUENCE [LARGE SCALE GENOMIC DNA]</scope>
    <source>
        <strain evidence="2">JS</strain>
    </source>
</reference>
<protein>
    <submittedName>
        <fullName evidence="1">Uncharacterized protein</fullName>
    </submittedName>
</protein>
<dbReference type="EMBL" id="CP003587">
    <property type="protein sequence ID" value="AGY58540.1"/>
    <property type="molecule type" value="Genomic_DNA"/>
</dbReference>
<keyword evidence="2" id="KW-1185">Reference proteome</keyword>
<evidence type="ECO:0000313" key="2">
    <source>
        <dbReference type="Proteomes" id="UP000017396"/>
    </source>
</evidence>
<dbReference type="RefSeq" id="WP_023173701.1">
    <property type="nucleotide sequence ID" value="NC_022600.1"/>
</dbReference>
<accession>U5QLI5</accession>
<dbReference type="KEGG" id="glj:GKIL_2294"/>
<proteinExistence type="predicted"/>
<dbReference type="Proteomes" id="UP000017396">
    <property type="component" value="Chromosome"/>
</dbReference>